<dbReference type="AlphaFoldDB" id="A0A9P6X051"/>
<keyword evidence="3 6" id="KW-1133">Transmembrane helix</keyword>
<keyword evidence="9" id="KW-1185">Reference proteome</keyword>
<protein>
    <recommendedName>
        <fullName evidence="7">MARVEL domain-containing protein</fullName>
    </recommendedName>
</protein>
<feature type="transmembrane region" description="Helical" evidence="6">
    <location>
        <begin position="218"/>
        <end position="240"/>
    </location>
</feature>
<feature type="transmembrane region" description="Helical" evidence="6">
    <location>
        <begin position="147"/>
        <end position="171"/>
    </location>
</feature>
<feature type="transmembrane region" description="Helical" evidence="6">
    <location>
        <begin position="260"/>
        <end position="279"/>
    </location>
</feature>
<evidence type="ECO:0000256" key="1">
    <source>
        <dbReference type="ARBA" id="ARBA00004141"/>
    </source>
</evidence>
<evidence type="ECO:0000256" key="4">
    <source>
        <dbReference type="ARBA" id="ARBA00023136"/>
    </source>
</evidence>
<dbReference type="InterPro" id="IPR008253">
    <property type="entry name" value="Marvel"/>
</dbReference>
<feature type="region of interest" description="Disordered" evidence="5">
    <location>
        <begin position="104"/>
        <end position="137"/>
    </location>
</feature>
<reference evidence="8" key="1">
    <citation type="journal article" date="2020" name="Microb. Genom.">
        <title>Genetic diversity of clinical and environmental Mucorales isolates obtained from an investigation of mucormycosis cases among solid organ transplant recipients.</title>
        <authorList>
            <person name="Nguyen M.H."/>
            <person name="Kaul D."/>
            <person name="Muto C."/>
            <person name="Cheng S.J."/>
            <person name="Richter R.A."/>
            <person name="Bruno V.M."/>
            <person name="Liu G."/>
            <person name="Beyhan S."/>
            <person name="Sundermann A.J."/>
            <person name="Mounaud S."/>
            <person name="Pasculle A.W."/>
            <person name="Nierman W.C."/>
            <person name="Driscoll E."/>
            <person name="Cumbie R."/>
            <person name="Clancy C.J."/>
            <person name="Dupont C.L."/>
        </authorList>
    </citation>
    <scope>NUCLEOTIDE SEQUENCE</scope>
    <source>
        <strain evidence="8">GL11</strain>
    </source>
</reference>
<organism evidence="8 9">
    <name type="scientific">Rhizopus oryzae</name>
    <name type="common">Mucormycosis agent</name>
    <name type="synonym">Rhizopus arrhizus var. delemar</name>
    <dbReference type="NCBI Taxonomy" id="64495"/>
    <lineage>
        <taxon>Eukaryota</taxon>
        <taxon>Fungi</taxon>
        <taxon>Fungi incertae sedis</taxon>
        <taxon>Mucoromycota</taxon>
        <taxon>Mucoromycotina</taxon>
        <taxon>Mucoromycetes</taxon>
        <taxon>Mucorales</taxon>
        <taxon>Mucorineae</taxon>
        <taxon>Rhizopodaceae</taxon>
        <taxon>Rhizopus</taxon>
    </lineage>
</organism>
<dbReference type="OrthoDB" id="3253553at2759"/>
<keyword evidence="4 6" id="KW-0472">Membrane</keyword>
<evidence type="ECO:0000313" key="8">
    <source>
        <dbReference type="EMBL" id="KAG1302436.1"/>
    </source>
</evidence>
<sequence length="287" mass="32129">MSQNPFEDTSSNPWSDGRPNYGNAYDNAPPALPPRIKETPTLVPSSPYRAQPSPYETQHMPSPSAYQQPSWQQQESNKVLQEPAYSNTNAYQYSNTPYGSSSPTVAASAYSPQPTHTENNTTFNNDYNTKPESVATPAKTTPSKLRVLFRIILFIFAVGHLGFAAGASPYSGKPIPFDSSTCFYFLFAVAVMSIIYSGFHVFLYLFRRFGSVDKMKRFILILCDLFMAALWGIGIIVEIMQYRCSPGGHNHWCDFYNTSIFFGFVSFILYVVLVGWDIVGGCKARKK</sequence>
<keyword evidence="2 6" id="KW-0812">Transmembrane</keyword>
<evidence type="ECO:0000259" key="7">
    <source>
        <dbReference type="Pfam" id="PF01284"/>
    </source>
</evidence>
<evidence type="ECO:0000256" key="6">
    <source>
        <dbReference type="SAM" id="Phobius"/>
    </source>
</evidence>
<evidence type="ECO:0000256" key="3">
    <source>
        <dbReference type="ARBA" id="ARBA00022989"/>
    </source>
</evidence>
<dbReference type="Proteomes" id="UP000716291">
    <property type="component" value="Unassembled WGS sequence"/>
</dbReference>
<feature type="compositionally biased region" description="Polar residues" evidence="5">
    <location>
        <begin position="54"/>
        <end position="78"/>
    </location>
</feature>
<gene>
    <name evidence="8" type="ORF">G6F64_010926</name>
</gene>
<feature type="region of interest" description="Disordered" evidence="5">
    <location>
        <begin position="1"/>
        <end position="78"/>
    </location>
</feature>
<feature type="transmembrane region" description="Helical" evidence="6">
    <location>
        <begin position="183"/>
        <end position="206"/>
    </location>
</feature>
<name>A0A9P6X051_RHIOR</name>
<dbReference type="EMBL" id="JAANQT010002437">
    <property type="protein sequence ID" value="KAG1302436.1"/>
    <property type="molecule type" value="Genomic_DNA"/>
</dbReference>
<evidence type="ECO:0000313" key="9">
    <source>
        <dbReference type="Proteomes" id="UP000716291"/>
    </source>
</evidence>
<evidence type="ECO:0000256" key="5">
    <source>
        <dbReference type="SAM" id="MobiDB-lite"/>
    </source>
</evidence>
<dbReference type="Pfam" id="PF01284">
    <property type="entry name" value="MARVEL"/>
    <property type="match status" value="1"/>
</dbReference>
<comment type="caution">
    <text evidence="8">The sequence shown here is derived from an EMBL/GenBank/DDBJ whole genome shotgun (WGS) entry which is preliminary data.</text>
</comment>
<proteinExistence type="predicted"/>
<comment type="subcellular location">
    <subcellularLocation>
        <location evidence="1">Membrane</location>
        <topology evidence="1">Multi-pass membrane protein</topology>
    </subcellularLocation>
</comment>
<evidence type="ECO:0000256" key="2">
    <source>
        <dbReference type="ARBA" id="ARBA00022692"/>
    </source>
</evidence>
<dbReference type="GO" id="GO:0016020">
    <property type="term" value="C:membrane"/>
    <property type="evidence" value="ECO:0007669"/>
    <property type="project" value="UniProtKB-SubCell"/>
</dbReference>
<feature type="domain" description="MARVEL" evidence="7">
    <location>
        <begin position="146"/>
        <end position="273"/>
    </location>
</feature>
<feature type="compositionally biased region" description="Polar residues" evidence="5">
    <location>
        <begin position="1"/>
        <end position="14"/>
    </location>
</feature>
<accession>A0A9P6X051</accession>
<feature type="compositionally biased region" description="Polar residues" evidence="5">
    <location>
        <begin position="104"/>
        <end position="131"/>
    </location>
</feature>